<proteinExistence type="inferred from homology"/>
<keyword evidence="8" id="KW-1185">Reference proteome</keyword>
<evidence type="ECO:0000256" key="2">
    <source>
        <dbReference type="ARBA" id="ARBA00010221"/>
    </source>
</evidence>
<comment type="similarity">
    <text evidence="2">Belongs to the SscA family.</text>
</comment>
<dbReference type="Pfam" id="PF09680">
    <property type="entry name" value="YjcZ_2"/>
    <property type="match status" value="1"/>
</dbReference>
<name>A0A372L9F7_9BACI</name>
<evidence type="ECO:0000313" key="8">
    <source>
        <dbReference type="Proteomes" id="UP000262939"/>
    </source>
</evidence>
<evidence type="ECO:0000256" key="5">
    <source>
        <dbReference type="ARBA" id="ARBA00023136"/>
    </source>
</evidence>
<dbReference type="AlphaFoldDB" id="A0A372L9F7"/>
<dbReference type="EMBL" id="QVTD01000016">
    <property type="protein sequence ID" value="RFU61199.1"/>
    <property type="molecule type" value="Genomic_DNA"/>
</dbReference>
<evidence type="ECO:0000256" key="4">
    <source>
        <dbReference type="ARBA" id="ARBA00022989"/>
    </source>
</evidence>
<evidence type="ECO:0000313" key="7">
    <source>
        <dbReference type="EMBL" id="RFU61199.1"/>
    </source>
</evidence>
<accession>A0A372L9F7</accession>
<dbReference type="InterPro" id="IPR010070">
    <property type="entry name" value="YjcZ-like"/>
</dbReference>
<reference evidence="7 8" key="1">
    <citation type="submission" date="2018-08" db="EMBL/GenBank/DDBJ databases">
        <title>Bacillus chawlae sp. nov., Bacillus glennii sp. nov., and Bacillus saganii sp. nov. Isolated from the Vehicle Assembly Building at Kennedy Space Center where the Viking Spacecraft were Assembled.</title>
        <authorList>
            <person name="Seuylemezian A."/>
            <person name="Vaishampayan P."/>
        </authorList>
    </citation>
    <scope>NUCLEOTIDE SEQUENCE [LARGE SCALE GENOMIC DNA]</scope>
    <source>
        <strain evidence="7 8">V44-8</strain>
    </source>
</reference>
<sequence length="36" mass="3667">MGEYTGGGYGGQFAFILVIFVLLVIIGCSGFCGGGY</sequence>
<dbReference type="RefSeq" id="WP_117324003.1">
    <property type="nucleotide sequence ID" value="NZ_QVTD01000016.1"/>
</dbReference>
<evidence type="ECO:0000256" key="1">
    <source>
        <dbReference type="ARBA" id="ARBA00004167"/>
    </source>
</evidence>
<dbReference type="Proteomes" id="UP000262939">
    <property type="component" value="Unassembled WGS sequence"/>
</dbReference>
<feature type="transmembrane region" description="Helical" evidence="6">
    <location>
        <begin position="12"/>
        <end position="32"/>
    </location>
</feature>
<comment type="caution">
    <text evidence="7">The sequence shown here is derived from an EMBL/GenBank/DDBJ whole genome shotgun (WGS) entry which is preliminary data.</text>
</comment>
<protein>
    <submittedName>
        <fullName evidence="7">YjcZ family sporulation protein</fullName>
    </submittedName>
</protein>
<evidence type="ECO:0000256" key="6">
    <source>
        <dbReference type="SAM" id="Phobius"/>
    </source>
</evidence>
<keyword evidence="3 6" id="KW-0812">Transmembrane</keyword>
<dbReference type="GO" id="GO:0016020">
    <property type="term" value="C:membrane"/>
    <property type="evidence" value="ECO:0007669"/>
    <property type="project" value="UniProtKB-SubCell"/>
</dbReference>
<dbReference type="NCBIfam" id="TIGR01732">
    <property type="entry name" value="tiny_TM_bacill"/>
    <property type="match status" value="1"/>
</dbReference>
<organism evidence="7 8">
    <name type="scientific">Peribacillus glennii</name>
    <dbReference type="NCBI Taxonomy" id="2303991"/>
    <lineage>
        <taxon>Bacteria</taxon>
        <taxon>Bacillati</taxon>
        <taxon>Bacillota</taxon>
        <taxon>Bacilli</taxon>
        <taxon>Bacillales</taxon>
        <taxon>Bacillaceae</taxon>
        <taxon>Peribacillus</taxon>
    </lineage>
</organism>
<keyword evidence="4 6" id="KW-1133">Transmembrane helix</keyword>
<evidence type="ECO:0000256" key="3">
    <source>
        <dbReference type="ARBA" id="ARBA00022692"/>
    </source>
</evidence>
<keyword evidence="5 6" id="KW-0472">Membrane</keyword>
<comment type="subcellular location">
    <subcellularLocation>
        <location evidence="1">Membrane</location>
        <topology evidence="1">Single-pass membrane protein</topology>
    </subcellularLocation>
</comment>
<gene>
    <name evidence="7" type="ORF">D0466_18405</name>
</gene>